<name>A0AAP0HN34_9MAGN</name>
<dbReference type="PANTHER" id="PTHR47718:SF15">
    <property type="entry name" value="PROTEIN FAR1-RELATED SEQUENCE 5-LIKE"/>
    <property type="match status" value="1"/>
</dbReference>
<evidence type="ECO:0000256" key="2">
    <source>
        <dbReference type="ARBA" id="ARBA00022771"/>
    </source>
</evidence>
<dbReference type="EMBL" id="JBBNAG010000011">
    <property type="protein sequence ID" value="KAK9094873.1"/>
    <property type="molecule type" value="Genomic_DNA"/>
</dbReference>
<evidence type="ECO:0000313" key="6">
    <source>
        <dbReference type="EMBL" id="KAK9094873.1"/>
    </source>
</evidence>
<protein>
    <recommendedName>
        <fullName evidence="5">SWIM-type domain-containing protein</fullName>
    </recommendedName>
</protein>
<evidence type="ECO:0000256" key="4">
    <source>
        <dbReference type="PROSITE-ProRule" id="PRU00325"/>
    </source>
</evidence>
<sequence>MDDLQIARATALRDIFGYSDSGSSSYENLGCENNTISLADEITSLNVVQEQDLNISSHHLPVVGMLFDSVDELLTAYQDHAKEKGFVVAIRSSVRDTNASGQFKYVSISCDRGRNTYFEKHSKRINCPAKNELKADFDSKNEVMKLHSGFHWERQFHDAYTKDIFKKVRKEIADMIYCHLDPNNEIDASSVPGVEKFNIKECSITNWYCKEFLYTVEFRANGQYFDCNCRKFDFCGLLCKHIFEVMKIKNITRVHERYILRRWRKDVLRRHSSIVYSGAYPHMTDEYKKYQEIERALHEAVDLCKNNPASMGFLKREMDALIEKIRSGDIQVDQAQHMDNDASIEDPNYASIRDPNYVRCRGRPRLNRFRSFRKEEIVVKGKVLAGRSVVDELLLFILEETLEAPGAFAEYESKSYEKLVSSIEDHPSKDLIRIIESEIQFAEEEEEEEKKS</sequence>
<dbReference type="InterPro" id="IPR006564">
    <property type="entry name" value="Znf_PMZ"/>
</dbReference>
<dbReference type="AlphaFoldDB" id="A0AAP0HN34"/>
<dbReference type="PROSITE" id="PS50966">
    <property type="entry name" value="ZF_SWIM"/>
    <property type="match status" value="1"/>
</dbReference>
<dbReference type="PANTHER" id="PTHR47718">
    <property type="entry name" value="OS01G0519700 PROTEIN"/>
    <property type="match status" value="1"/>
</dbReference>
<dbReference type="InterPro" id="IPR007527">
    <property type="entry name" value="Znf_SWIM"/>
</dbReference>
<evidence type="ECO:0000259" key="5">
    <source>
        <dbReference type="PROSITE" id="PS50966"/>
    </source>
</evidence>
<evidence type="ECO:0000256" key="1">
    <source>
        <dbReference type="ARBA" id="ARBA00022723"/>
    </source>
</evidence>
<keyword evidence="2 4" id="KW-0863">Zinc-finger</keyword>
<dbReference type="SMART" id="SM00575">
    <property type="entry name" value="ZnF_PMZ"/>
    <property type="match status" value="1"/>
</dbReference>
<evidence type="ECO:0000256" key="3">
    <source>
        <dbReference type="ARBA" id="ARBA00022833"/>
    </source>
</evidence>
<comment type="caution">
    <text evidence="6">The sequence shown here is derived from an EMBL/GenBank/DDBJ whole genome shotgun (WGS) entry which is preliminary data.</text>
</comment>
<gene>
    <name evidence="6" type="ORF">Scep_026342</name>
</gene>
<accession>A0AAP0HN34</accession>
<reference evidence="6 7" key="1">
    <citation type="submission" date="2024-01" db="EMBL/GenBank/DDBJ databases">
        <title>Genome assemblies of Stephania.</title>
        <authorList>
            <person name="Yang L."/>
        </authorList>
    </citation>
    <scope>NUCLEOTIDE SEQUENCE [LARGE SCALE GENOMIC DNA]</scope>
    <source>
        <strain evidence="6">JXDWG</strain>
        <tissue evidence="6">Leaf</tissue>
    </source>
</reference>
<feature type="domain" description="SWIM-type" evidence="5">
    <location>
        <begin position="214"/>
        <end position="250"/>
    </location>
</feature>
<dbReference type="Proteomes" id="UP001419268">
    <property type="component" value="Unassembled WGS sequence"/>
</dbReference>
<evidence type="ECO:0000313" key="7">
    <source>
        <dbReference type="Proteomes" id="UP001419268"/>
    </source>
</evidence>
<dbReference type="GO" id="GO:0008270">
    <property type="term" value="F:zinc ion binding"/>
    <property type="evidence" value="ECO:0007669"/>
    <property type="project" value="UniProtKB-KW"/>
</dbReference>
<keyword evidence="3" id="KW-0862">Zinc</keyword>
<keyword evidence="1" id="KW-0479">Metal-binding</keyword>
<keyword evidence="7" id="KW-1185">Reference proteome</keyword>
<proteinExistence type="predicted"/>
<organism evidence="6 7">
    <name type="scientific">Stephania cephalantha</name>
    <dbReference type="NCBI Taxonomy" id="152367"/>
    <lineage>
        <taxon>Eukaryota</taxon>
        <taxon>Viridiplantae</taxon>
        <taxon>Streptophyta</taxon>
        <taxon>Embryophyta</taxon>
        <taxon>Tracheophyta</taxon>
        <taxon>Spermatophyta</taxon>
        <taxon>Magnoliopsida</taxon>
        <taxon>Ranunculales</taxon>
        <taxon>Menispermaceae</taxon>
        <taxon>Menispermoideae</taxon>
        <taxon>Cissampelideae</taxon>
        <taxon>Stephania</taxon>
    </lineage>
</organism>